<feature type="region of interest" description="Disordered" evidence="1">
    <location>
        <begin position="360"/>
        <end position="388"/>
    </location>
</feature>
<reference evidence="3" key="1">
    <citation type="journal article" date="2019" name="Nat. Commun.">
        <title>The genome of broomcorn millet.</title>
        <authorList>
            <person name="Zou C."/>
            <person name="Miki D."/>
            <person name="Li D."/>
            <person name="Tang Q."/>
            <person name="Xiao L."/>
            <person name="Rajput S."/>
            <person name="Deng P."/>
            <person name="Jia W."/>
            <person name="Huang R."/>
            <person name="Zhang M."/>
            <person name="Sun Y."/>
            <person name="Hu J."/>
            <person name="Fu X."/>
            <person name="Schnable P.S."/>
            <person name="Li F."/>
            <person name="Zhang H."/>
            <person name="Feng B."/>
            <person name="Zhu X."/>
            <person name="Liu R."/>
            <person name="Schnable J.C."/>
            <person name="Zhu J.-K."/>
            <person name="Zhang H."/>
        </authorList>
    </citation>
    <scope>NUCLEOTIDE SEQUENCE [LARGE SCALE GENOMIC DNA]</scope>
</reference>
<sequence>MAEIVGSAVACEAVSRVSSFLSGDKTSHESVEDKAERLEMAVLKIRSVVAVLDDLHISHLPLLHWKAKLKRIAEEGDDLLLHMHKKRHLECGRVSDNTTGNSKKSVFLPSLTRSLLAGDSVEFSIQRKSGNDHIMLWQWLDASTESGLVACLSVSREDEVMWQEGFKMCVLFRLSEASNILATAMNCLELLPPQFDAASVGIRGLLTETIGQSVDQLNLSERSVWCCRRIQSYHHHDCESSAVEKDRATGMLSLPHPVLRVTTFCYALPSIDKKDDGLPIEFEYHASPYLLPEKHSNQFEMVEQDAIWKLLPKVTDGFYNDELQALHYKRQIWCPQSSMYCSVAPAISQPLTMSQAYLMESSGTPSRRRRTAKTKSQSISKLQKIAKT</sequence>
<dbReference type="EMBL" id="PQIB02000009">
    <property type="protein sequence ID" value="RLN00326.1"/>
    <property type="molecule type" value="Genomic_DNA"/>
</dbReference>
<dbReference type="OrthoDB" id="678054at2759"/>
<protein>
    <recommendedName>
        <fullName evidence="4">Rx N-terminal domain-containing protein</fullName>
    </recommendedName>
</protein>
<dbReference type="PANTHER" id="PTHR33377">
    <property type="entry name" value="OS10G0134700 PROTEIN-RELATED"/>
    <property type="match status" value="1"/>
</dbReference>
<comment type="caution">
    <text evidence="2">The sequence shown here is derived from an EMBL/GenBank/DDBJ whole genome shotgun (WGS) entry which is preliminary data.</text>
</comment>
<dbReference type="AlphaFoldDB" id="A0A3L6RCX8"/>
<name>A0A3L6RCX8_PANMI</name>
<gene>
    <name evidence="2" type="ORF">C2845_PM06G24220</name>
</gene>
<proteinExistence type="predicted"/>
<accession>A0A3L6RCX8</accession>
<evidence type="ECO:0000313" key="2">
    <source>
        <dbReference type="EMBL" id="RLN00326.1"/>
    </source>
</evidence>
<dbReference type="InterPro" id="IPR013181">
    <property type="entry name" value="DUF1719"/>
</dbReference>
<organism evidence="2 3">
    <name type="scientific">Panicum miliaceum</name>
    <name type="common">Proso millet</name>
    <name type="synonym">Broomcorn millet</name>
    <dbReference type="NCBI Taxonomy" id="4540"/>
    <lineage>
        <taxon>Eukaryota</taxon>
        <taxon>Viridiplantae</taxon>
        <taxon>Streptophyta</taxon>
        <taxon>Embryophyta</taxon>
        <taxon>Tracheophyta</taxon>
        <taxon>Spermatophyta</taxon>
        <taxon>Magnoliopsida</taxon>
        <taxon>Liliopsida</taxon>
        <taxon>Poales</taxon>
        <taxon>Poaceae</taxon>
        <taxon>PACMAD clade</taxon>
        <taxon>Panicoideae</taxon>
        <taxon>Panicodae</taxon>
        <taxon>Paniceae</taxon>
        <taxon>Panicinae</taxon>
        <taxon>Panicum</taxon>
        <taxon>Panicum sect. Panicum</taxon>
    </lineage>
</organism>
<dbReference type="Proteomes" id="UP000275267">
    <property type="component" value="Unassembled WGS sequence"/>
</dbReference>
<dbReference type="PANTHER" id="PTHR33377:SF52">
    <property type="entry name" value="RX N-TERMINAL DOMAIN-CONTAINING PROTEIN"/>
    <property type="match status" value="1"/>
</dbReference>
<evidence type="ECO:0000256" key="1">
    <source>
        <dbReference type="SAM" id="MobiDB-lite"/>
    </source>
</evidence>
<keyword evidence="3" id="KW-1185">Reference proteome</keyword>
<evidence type="ECO:0000313" key="3">
    <source>
        <dbReference type="Proteomes" id="UP000275267"/>
    </source>
</evidence>
<evidence type="ECO:0008006" key="4">
    <source>
        <dbReference type="Google" id="ProtNLM"/>
    </source>
</evidence>
<dbReference type="SMART" id="SM01157">
    <property type="entry name" value="DUF1719"/>
    <property type="match status" value="1"/>
</dbReference>
<dbReference type="Pfam" id="PF08224">
    <property type="entry name" value="DUF1719"/>
    <property type="match status" value="1"/>
</dbReference>